<sequence>MPGIGDDDAGVGTLSPDNVFVDTSILLNYAQRVIERDHTSPLIDSDDVEVVVGVTVADELEEVRERREHIYEDFLAYLIDDAEDIGEYDPASRRPYFQTNDERHVRNIQMKLAQLDDRRKIQRDLRHALRSIERRLSYLADEVVPDGLFDQQPGLTVLFALQDVIPNDKDRSVVGDAALWSAEAEESSGVFTTTDRDDLLDLADEINEVLKDAKGEEWTIAIVHPRNLSIVDEFRSLDSPTS</sequence>
<proteinExistence type="predicted"/>
<dbReference type="InterPro" id="IPR058482">
    <property type="entry name" value="DUF8169"/>
</dbReference>
<comment type="caution">
    <text evidence="1">The sequence shown here is derived from an EMBL/GenBank/DDBJ whole genome shotgun (WGS) entry which is preliminary data.</text>
</comment>
<dbReference type="EMBL" id="AOJG01000039">
    <property type="protein sequence ID" value="EMA58061.1"/>
    <property type="molecule type" value="Genomic_DNA"/>
</dbReference>
<evidence type="ECO:0000313" key="2">
    <source>
        <dbReference type="Proteomes" id="UP000011650"/>
    </source>
</evidence>
<gene>
    <name evidence="1" type="ORF">C469_14137</name>
</gene>
<keyword evidence="2" id="KW-1185">Reference proteome</keyword>
<organism evidence="1 2">
    <name type="scientific">Halorubrum lipolyticum DSM 21995</name>
    <dbReference type="NCBI Taxonomy" id="1227482"/>
    <lineage>
        <taxon>Archaea</taxon>
        <taxon>Methanobacteriati</taxon>
        <taxon>Methanobacteriota</taxon>
        <taxon>Stenosarchaea group</taxon>
        <taxon>Halobacteria</taxon>
        <taxon>Halobacteriales</taxon>
        <taxon>Haloferacaceae</taxon>
        <taxon>Halorubrum</taxon>
    </lineage>
</organism>
<name>M0NJR4_9EURY</name>
<protein>
    <recommendedName>
        <fullName evidence="3">DUF4935 domain-containing protein</fullName>
    </recommendedName>
</protein>
<evidence type="ECO:0000313" key="1">
    <source>
        <dbReference type="EMBL" id="EMA58061.1"/>
    </source>
</evidence>
<dbReference type="OrthoDB" id="275619at2157"/>
<reference evidence="1 2" key="1">
    <citation type="journal article" date="2014" name="PLoS Genet.">
        <title>Phylogenetically driven sequencing of extremely halophilic archaea reveals strategies for static and dynamic osmo-response.</title>
        <authorList>
            <person name="Becker E.A."/>
            <person name="Seitzer P.M."/>
            <person name="Tritt A."/>
            <person name="Larsen D."/>
            <person name="Krusor M."/>
            <person name="Yao A.I."/>
            <person name="Wu D."/>
            <person name="Madern D."/>
            <person name="Eisen J.A."/>
            <person name="Darling A.E."/>
            <person name="Facciotti M.T."/>
        </authorList>
    </citation>
    <scope>NUCLEOTIDE SEQUENCE [LARGE SCALE GENOMIC DNA]</scope>
    <source>
        <strain evidence="1 2">DSM 21995</strain>
    </source>
</reference>
<dbReference type="Proteomes" id="UP000011650">
    <property type="component" value="Unassembled WGS sequence"/>
</dbReference>
<dbReference type="AlphaFoldDB" id="M0NJR4"/>
<dbReference type="RefSeq" id="WP_008007677.1">
    <property type="nucleotide sequence ID" value="NZ_AOJG01000039.1"/>
</dbReference>
<evidence type="ECO:0008006" key="3">
    <source>
        <dbReference type="Google" id="ProtNLM"/>
    </source>
</evidence>
<accession>M0NJR4</accession>
<dbReference type="Pfam" id="PF26507">
    <property type="entry name" value="DUF8169"/>
    <property type="match status" value="1"/>
</dbReference>